<feature type="repeat" description="RCC1" evidence="2">
    <location>
        <begin position="306"/>
        <end position="359"/>
    </location>
</feature>
<dbReference type="OMA" id="EFTMILD"/>
<dbReference type="PROSITE" id="PS00626">
    <property type="entry name" value="RCC1_2"/>
    <property type="match status" value="2"/>
</dbReference>
<protein>
    <submittedName>
        <fullName evidence="5">CSON005608 protein</fullName>
    </submittedName>
</protein>
<dbReference type="GO" id="GO:0016020">
    <property type="term" value="C:membrane"/>
    <property type="evidence" value="ECO:0007669"/>
    <property type="project" value="TreeGrafter"/>
</dbReference>
<dbReference type="VEuPathDB" id="VectorBase:CSON005608"/>
<evidence type="ECO:0000313" key="6">
    <source>
        <dbReference type="EMBL" id="SSX21920.1"/>
    </source>
</evidence>
<feature type="repeat" description="RCC1" evidence="2">
    <location>
        <begin position="230"/>
        <end position="305"/>
    </location>
</feature>
<feature type="repeat" description="RCC1" evidence="2">
    <location>
        <begin position="405"/>
        <end position="458"/>
    </location>
</feature>
<feature type="repeat" description="RCC1" evidence="2">
    <location>
        <begin position="126"/>
        <end position="177"/>
    </location>
</feature>
<reference evidence="6" key="2">
    <citation type="submission" date="2018-07" db="EMBL/GenBank/DDBJ databases">
        <authorList>
            <person name="Quirk P.G."/>
            <person name="Krulwich T.A."/>
        </authorList>
    </citation>
    <scope>NUCLEOTIDE SEQUENCE</scope>
</reference>
<dbReference type="EMBL" id="UFQS01000219">
    <property type="protein sequence ID" value="SSX01540.1"/>
    <property type="molecule type" value="Genomic_DNA"/>
</dbReference>
<evidence type="ECO:0000259" key="4">
    <source>
        <dbReference type="Pfam" id="PF25390"/>
    </source>
</evidence>
<dbReference type="SUPFAM" id="SSF50985">
    <property type="entry name" value="RCC1/BLIP-II"/>
    <property type="match status" value="1"/>
</dbReference>
<dbReference type="InterPro" id="IPR058923">
    <property type="entry name" value="RCC1-like_dom"/>
</dbReference>
<dbReference type="Gene3D" id="2.130.10.30">
    <property type="entry name" value="Regulator of chromosome condensation 1/beta-lactamase-inhibitor protein II"/>
    <property type="match status" value="1"/>
</dbReference>
<gene>
    <name evidence="5" type="primary">CSON005608</name>
</gene>
<organism evidence="5">
    <name type="scientific">Culicoides sonorensis</name>
    <name type="common">Biting midge</name>
    <dbReference type="NCBI Taxonomy" id="179676"/>
    <lineage>
        <taxon>Eukaryota</taxon>
        <taxon>Metazoa</taxon>
        <taxon>Ecdysozoa</taxon>
        <taxon>Arthropoda</taxon>
        <taxon>Hexapoda</taxon>
        <taxon>Insecta</taxon>
        <taxon>Pterygota</taxon>
        <taxon>Neoptera</taxon>
        <taxon>Endopterygota</taxon>
        <taxon>Diptera</taxon>
        <taxon>Nematocera</taxon>
        <taxon>Chironomoidea</taxon>
        <taxon>Ceratopogonidae</taxon>
        <taxon>Ceratopogoninae</taxon>
        <taxon>Culicoides</taxon>
        <taxon>Monoculicoides</taxon>
    </lineage>
</organism>
<feature type="compositionally biased region" description="Basic and acidic residues" evidence="3">
    <location>
        <begin position="1"/>
        <end position="11"/>
    </location>
</feature>
<feature type="region of interest" description="Disordered" evidence="3">
    <location>
        <begin position="1"/>
        <end position="42"/>
    </location>
</feature>
<dbReference type="InterPro" id="IPR028641">
    <property type="entry name" value="RCC2"/>
</dbReference>
<evidence type="ECO:0000256" key="1">
    <source>
        <dbReference type="ARBA" id="ARBA00022737"/>
    </source>
</evidence>
<keyword evidence="1" id="KW-0677">Repeat</keyword>
<name>A0A336KKI9_CULSO</name>
<dbReference type="InterPro" id="IPR000408">
    <property type="entry name" value="Reg_chr_condens"/>
</dbReference>
<proteinExistence type="predicted"/>
<evidence type="ECO:0000256" key="2">
    <source>
        <dbReference type="PROSITE-ProRule" id="PRU00235"/>
    </source>
</evidence>
<dbReference type="InterPro" id="IPR009091">
    <property type="entry name" value="RCC1/BLIP-II"/>
</dbReference>
<evidence type="ECO:0000313" key="5">
    <source>
        <dbReference type="EMBL" id="SSX01540.1"/>
    </source>
</evidence>
<dbReference type="PANTHER" id="PTHR46207">
    <property type="entry name" value="PROTEIN RCC2"/>
    <property type="match status" value="1"/>
</dbReference>
<dbReference type="Pfam" id="PF25390">
    <property type="entry name" value="WD40_RLD"/>
    <property type="match status" value="1"/>
</dbReference>
<dbReference type="GO" id="GO:0031267">
    <property type="term" value="F:small GTPase binding"/>
    <property type="evidence" value="ECO:0007669"/>
    <property type="project" value="TreeGrafter"/>
</dbReference>
<accession>A0A336KKI9</accession>
<feature type="repeat" description="RCC1" evidence="2">
    <location>
        <begin position="178"/>
        <end position="229"/>
    </location>
</feature>
<dbReference type="PROSITE" id="PS50012">
    <property type="entry name" value="RCC1_3"/>
    <property type="match status" value="5"/>
</dbReference>
<dbReference type="EMBL" id="UFQT01000219">
    <property type="protein sequence ID" value="SSX21920.1"/>
    <property type="molecule type" value="Genomic_DNA"/>
</dbReference>
<dbReference type="AlphaFoldDB" id="A0A336KKI9"/>
<reference evidence="5" key="1">
    <citation type="submission" date="2018-04" db="EMBL/GenBank/DDBJ databases">
        <authorList>
            <person name="Go L.Y."/>
            <person name="Mitchell J.A."/>
        </authorList>
    </citation>
    <scope>NUCLEOTIDE SEQUENCE</scope>
    <source>
        <tissue evidence="5">Whole organism</tissue>
    </source>
</reference>
<feature type="domain" description="RCC1-like" evidence="4">
    <location>
        <begin position="116"/>
        <end position="454"/>
    </location>
</feature>
<sequence>MASKRKSEPTKKPAKRNKKKTDKDFESDLSDEFENEAPPQQEVLIPSDLPATRLPEELLLSFDKEPGKLLMAGMVTWEMTGRRADSKGVTKIRPNLWYFHRFTDEVYRLAVSGPASAHSVLITMDRKALTFGRNQYGQLGQPETRAYEKPTPVPGLEGFNIISAACGRNHTLFLTDMGTVYACGDNRSGQCGVGNTTPSIMKAQRLNYAGPPIVKVGCGADFSVILDIKGNLHTFGLPEYGQLGHNTDGKYFQTSTKMSFHFETSPKRVVLFIEKAKDGHVTPVDDVQIVDFSCGNNHTVSIDTKKRAYSWGFGGVGRLGHAEQKDEMVPRLIKYFDIAAKGVKRIFCGASYSLAISEAGQLFLFGQNKKTGEANMYPKPVQDLGGWNITSIGCSNTSIVISADDSLIAWGASPTFGELGLGDLQKSSSVPKEVSKMEGMKIVQVGMGMSHTMLLVNTEDEKTKEKYEKFNEFVIEE</sequence>
<evidence type="ECO:0000256" key="3">
    <source>
        <dbReference type="SAM" id="MobiDB-lite"/>
    </source>
</evidence>
<dbReference type="PANTHER" id="PTHR46207:SF1">
    <property type="entry name" value="PROTEIN RCC2"/>
    <property type="match status" value="1"/>
</dbReference>
<dbReference type="PRINTS" id="PR00633">
    <property type="entry name" value="RCCNDNSATION"/>
</dbReference>